<dbReference type="PANTHER" id="PTHR38138:SF1">
    <property type="entry name" value="ARCHAEAL TYPE IV PILIN N-TERMINAL DOMAIN-CONTAINING PROTEIN"/>
    <property type="match status" value="1"/>
</dbReference>
<sequence>MNFKQLLAEDDAVSPVIGVILMVAITVILAAVIGTFVLGLGDQVGQTTPQASFGFDYNGTALTVTHESGSSIDASLVNITSTVALDNSTGTELEGSGGTTATWESMTGDTEITAGSQATVLEQNANDLSSATVRVIWTSESGSNSATLQKWSGPDA</sequence>
<evidence type="ECO:0000259" key="2">
    <source>
        <dbReference type="Pfam" id="PF07790"/>
    </source>
</evidence>
<dbReference type="InterPro" id="IPR012859">
    <property type="entry name" value="Pilin_N_archaeal"/>
</dbReference>
<dbReference type="AlphaFoldDB" id="A0A0K1IVZ2"/>
<organism evidence="3 5">
    <name type="scientific">Haloferax gibbonsii</name>
    <dbReference type="NCBI Taxonomy" id="35746"/>
    <lineage>
        <taxon>Archaea</taxon>
        <taxon>Methanobacteriati</taxon>
        <taxon>Methanobacteriota</taxon>
        <taxon>Stenosarchaea group</taxon>
        <taxon>Halobacteria</taxon>
        <taxon>Halobacteriales</taxon>
        <taxon>Haloferacaceae</taxon>
        <taxon>Haloferax</taxon>
    </lineage>
</organism>
<evidence type="ECO:0000313" key="5">
    <source>
        <dbReference type="Proteomes" id="UP000066124"/>
    </source>
</evidence>
<dbReference type="NCBIfam" id="TIGR02537">
    <property type="entry name" value="arch_flag_Nterm"/>
    <property type="match status" value="1"/>
</dbReference>
<keyword evidence="3" id="KW-0282">Flagellum</keyword>
<keyword evidence="1" id="KW-0812">Transmembrane</keyword>
<proteinExistence type="predicted"/>
<keyword evidence="3" id="KW-0966">Cell projection</keyword>
<name>A0A0K1IVZ2_HALGI</name>
<evidence type="ECO:0000313" key="4">
    <source>
        <dbReference type="EMBL" id="QOS12381.1"/>
    </source>
</evidence>
<keyword evidence="1" id="KW-1133">Transmembrane helix</keyword>
<dbReference type="KEGG" id="hgi:ABY42_12245"/>
<reference evidence="5" key="1">
    <citation type="journal article" date="2015" name="J. Biotechnol.">
        <title>Complete genome sequence of Haloferax gibbonsii strain ARA6, a potential producer of polyhydroxyalkanoates and halocins isolated from Araruama, Rio de Janeiro, Brasil.</title>
        <authorList>
            <person name="Pinto L.H."/>
            <person name="D'Alincourt Carvalho-Assef A.P."/>
            <person name="Vieira R.P."/>
            <person name="Clementino M.M."/>
            <person name="Albano R.M."/>
        </authorList>
    </citation>
    <scope>NUCLEOTIDE SEQUENCE [LARGE SCALE GENOMIC DNA]</scope>
    <source>
        <strain evidence="5">ARA6</strain>
    </source>
</reference>
<feature type="domain" description="Archaeal Type IV pilin N-terminal" evidence="2">
    <location>
        <begin position="11"/>
        <end position="82"/>
    </location>
</feature>
<reference evidence="4" key="3">
    <citation type="journal article" date="2021" name="Front. Microbiol.">
        <title>Cellular and Genomic Properties of Haloferax gibbonsii LR2-5, the Host of Euryarchaeal Virus HFTV1.</title>
        <authorList>
            <person name="Tittes C."/>
            <person name="Schwarzer S."/>
            <person name="Pfeiffer F."/>
            <person name="Dyall-Smith M."/>
            <person name="Rodriguez-Franco M."/>
            <person name="Oksanen H.M."/>
            <person name="Quax T.E.F."/>
        </authorList>
    </citation>
    <scope>NUCLEOTIDE SEQUENCE</scope>
    <source>
        <strain evidence="4">LR2-5</strain>
    </source>
</reference>
<keyword evidence="1" id="KW-0472">Membrane</keyword>
<dbReference type="PANTHER" id="PTHR38138">
    <property type="entry name" value="VNG6441H"/>
    <property type="match status" value="1"/>
</dbReference>
<dbReference type="GeneID" id="59459911"/>
<gene>
    <name evidence="4" type="primary">pilA3</name>
    <name evidence="3" type="ORF">ABY42_12245</name>
    <name evidence="4" type="ORF">HfgLR_11220</name>
</gene>
<dbReference type="RefSeq" id="WP_050459624.1">
    <property type="nucleotide sequence ID" value="NZ_CP011947.1"/>
</dbReference>
<dbReference type="Proteomes" id="UP000663064">
    <property type="component" value="Chromosome"/>
</dbReference>
<dbReference type="EMBL" id="CP011947">
    <property type="protein sequence ID" value="AKU08468.1"/>
    <property type="molecule type" value="Genomic_DNA"/>
</dbReference>
<dbReference type="Pfam" id="PF07790">
    <property type="entry name" value="Pilin_N"/>
    <property type="match status" value="1"/>
</dbReference>
<dbReference type="EMBL" id="CP063205">
    <property type="protein sequence ID" value="QOS12381.1"/>
    <property type="molecule type" value="Genomic_DNA"/>
</dbReference>
<dbReference type="Proteomes" id="UP000066124">
    <property type="component" value="Chromosome"/>
</dbReference>
<dbReference type="PATRIC" id="fig|35746.4.peg.2653"/>
<protein>
    <submittedName>
        <fullName evidence="3">Flagellin</fullName>
    </submittedName>
    <submittedName>
        <fullName evidence="4">Pilin PilA</fullName>
    </submittedName>
</protein>
<reference evidence="3" key="2">
    <citation type="submission" date="2015-06" db="EMBL/GenBank/DDBJ databases">
        <authorList>
            <person name="Hoefler B.C."/>
            <person name="Straight P.D."/>
        </authorList>
    </citation>
    <scope>NUCLEOTIDE SEQUENCE [LARGE SCALE GENOMIC DNA]</scope>
    <source>
        <strain evidence="3">ARA6</strain>
    </source>
</reference>
<accession>A0A0K1IVZ2</accession>
<evidence type="ECO:0000313" key="3">
    <source>
        <dbReference type="EMBL" id="AKU08468.1"/>
    </source>
</evidence>
<dbReference type="InterPro" id="IPR013373">
    <property type="entry name" value="Flagellin/pilin_N_arc"/>
</dbReference>
<keyword evidence="3" id="KW-0969">Cilium</keyword>
<evidence type="ECO:0000256" key="1">
    <source>
        <dbReference type="SAM" id="Phobius"/>
    </source>
</evidence>
<feature type="transmembrane region" description="Helical" evidence="1">
    <location>
        <begin position="12"/>
        <end position="40"/>
    </location>
</feature>